<organism evidence="6 7">
    <name type="scientific">Tepidimicrobium xylanilyticum</name>
    <dbReference type="NCBI Taxonomy" id="1123352"/>
    <lineage>
        <taxon>Bacteria</taxon>
        <taxon>Bacillati</taxon>
        <taxon>Bacillota</taxon>
        <taxon>Tissierellia</taxon>
        <taxon>Tissierellales</taxon>
        <taxon>Tepidimicrobiaceae</taxon>
        <taxon>Tepidimicrobium</taxon>
    </lineage>
</organism>
<dbReference type="Gene3D" id="2.40.30.10">
    <property type="entry name" value="Translation factors"/>
    <property type="match status" value="1"/>
</dbReference>
<dbReference type="InterPro" id="IPR023166">
    <property type="entry name" value="BaiN-like_dom_sf"/>
</dbReference>
<evidence type="ECO:0000256" key="2">
    <source>
        <dbReference type="ARBA" id="ARBA00022630"/>
    </source>
</evidence>
<proteinExistence type="predicted"/>
<dbReference type="InterPro" id="IPR055178">
    <property type="entry name" value="RsdA/BaiN/AoA(So)-like_dom"/>
</dbReference>
<dbReference type="AlphaFoldDB" id="A0A1H3CX89"/>
<dbReference type="Pfam" id="PF22780">
    <property type="entry name" value="HI0933_like_1st"/>
    <property type="match status" value="1"/>
</dbReference>
<evidence type="ECO:0000313" key="6">
    <source>
        <dbReference type="EMBL" id="SDX58508.1"/>
    </source>
</evidence>
<protein>
    <recommendedName>
        <fullName evidence="8">Flavoprotein, HI0933 family</fullName>
    </recommendedName>
</protein>
<evidence type="ECO:0000256" key="1">
    <source>
        <dbReference type="ARBA" id="ARBA00001974"/>
    </source>
</evidence>
<keyword evidence="3" id="KW-0274">FAD</keyword>
<evidence type="ECO:0008006" key="8">
    <source>
        <dbReference type="Google" id="ProtNLM"/>
    </source>
</evidence>
<dbReference type="PRINTS" id="PR00368">
    <property type="entry name" value="FADPNR"/>
</dbReference>
<accession>A0A1H3CX89</accession>
<dbReference type="NCBIfam" id="TIGR00275">
    <property type="entry name" value="aminoacetone oxidase family FAD-binding enzyme"/>
    <property type="match status" value="1"/>
</dbReference>
<feature type="domain" description="RsdA/BaiN/AoA(So)-like Rossmann fold-like" evidence="4">
    <location>
        <begin position="2"/>
        <end position="403"/>
    </location>
</feature>
<keyword evidence="2" id="KW-0285">Flavoprotein</keyword>
<evidence type="ECO:0000256" key="3">
    <source>
        <dbReference type="ARBA" id="ARBA00022827"/>
    </source>
</evidence>
<dbReference type="RefSeq" id="WP_200773783.1">
    <property type="nucleotide sequence ID" value="NZ_BSYN01000009.1"/>
</dbReference>
<sequence>MKVGVIGGGPAGIIAAGFAGSRGKNVTLIERNDRLGKKLFITGKGRCNITNASSIEDFFDNIITNKEFLYSSFYSFTNEDILKLLASYGLKVKVERGNRVFPISDKSSDVIKAFQKFLINNNVKVLLNKRVIKVNKTNNHFLLEFQDNTIDYFDKLIIATGGKSYPSTGSTGDGYNFAKNFGHSIIPLKPSLVPIVIEENFVKELQGLSLRNVKLTSVVDNKIINEEFGEMIFTHYGISGPIVLSTSNVLNKYLNKKINLYVDLKPALNKEKLDKRILRDFEKFNNKQIKNGLNELLPAKLIPVVLNISSVNEVKSINQVTREERLRLVNTIKNLPLTFKRFRPLEEAIVTSGGVATNEINPSTMESKLVPGLFFCGEIIDVDGLTGGYNLQIAYSTGYLAGMHV</sequence>
<dbReference type="Pfam" id="PF03486">
    <property type="entry name" value="HI0933_like"/>
    <property type="match status" value="1"/>
</dbReference>
<dbReference type="EMBL" id="FNNG01000013">
    <property type="protein sequence ID" value="SDX58508.1"/>
    <property type="molecule type" value="Genomic_DNA"/>
</dbReference>
<evidence type="ECO:0000313" key="7">
    <source>
        <dbReference type="Proteomes" id="UP000198828"/>
    </source>
</evidence>
<dbReference type="PRINTS" id="PR00411">
    <property type="entry name" value="PNDRDTASEI"/>
</dbReference>
<dbReference type="PANTHER" id="PTHR42887">
    <property type="entry name" value="OS12G0638800 PROTEIN"/>
    <property type="match status" value="1"/>
</dbReference>
<reference evidence="6 7" key="1">
    <citation type="submission" date="2016-10" db="EMBL/GenBank/DDBJ databases">
        <authorList>
            <person name="de Groot N.N."/>
        </authorList>
    </citation>
    <scope>NUCLEOTIDE SEQUENCE [LARGE SCALE GENOMIC DNA]</scope>
    <source>
        <strain evidence="6 7">DSM 23310</strain>
    </source>
</reference>
<dbReference type="Gene3D" id="1.10.8.260">
    <property type="entry name" value="HI0933 insert domain-like"/>
    <property type="match status" value="1"/>
</dbReference>
<feature type="domain" description="RsdA/BaiN/AoA(So)-like insert" evidence="5">
    <location>
        <begin position="189"/>
        <end position="350"/>
    </location>
</feature>
<dbReference type="PANTHER" id="PTHR42887:SF2">
    <property type="entry name" value="OS12G0638800 PROTEIN"/>
    <property type="match status" value="1"/>
</dbReference>
<dbReference type="Proteomes" id="UP000198828">
    <property type="component" value="Unassembled WGS sequence"/>
</dbReference>
<dbReference type="InterPro" id="IPR036188">
    <property type="entry name" value="FAD/NAD-bd_sf"/>
</dbReference>
<evidence type="ECO:0000259" key="4">
    <source>
        <dbReference type="Pfam" id="PF03486"/>
    </source>
</evidence>
<evidence type="ECO:0000259" key="5">
    <source>
        <dbReference type="Pfam" id="PF22780"/>
    </source>
</evidence>
<dbReference type="SUPFAM" id="SSF51905">
    <property type="entry name" value="FAD/NAD(P)-binding domain"/>
    <property type="match status" value="1"/>
</dbReference>
<dbReference type="Gene3D" id="3.50.50.60">
    <property type="entry name" value="FAD/NAD(P)-binding domain"/>
    <property type="match status" value="1"/>
</dbReference>
<dbReference type="InterPro" id="IPR004792">
    <property type="entry name" value="BaiN-like"/>
</dbReference>
<dbReference type="InterPro" id="IPR057661">
    <property type="entry name" value="RsdA/BaiN/AoA(So)_Rossmann"/>
</dbReference>
<name>A0A1H3CX89_9FIRM</name>
<keyword evidence="7" id="KW-1185">Reference proteome</keyword>
<dbReference type="SUPFAM" id="SSF160996">
    <property type="entry name" value="HI0933 insert domain-like"/>
    <property type="match status" value="1"/>
</dbReference>
<comment type="cofactor">
    <cofactor evidence="1">
        <name>FAD</name>
        <dbReference type="ChEBI" id="CHEBI:57692"/>
    </cofactor>
</comment>
<gene>
    <name evidence="6" type="ORF">SAMN05660923_02570</name>
</gene>